<name>U5C749_9BACT</name>
<sequence length="198" mass="22613">MLLRKSHSGIFIYLCDMKPLYHMLAMLTIFQFLLVSCGPETDTALLEVYQGPTSIGYDIDLVHSDSAIIRTNLKAKKQLEFGTGDIEFPEGIEISIFGRDGELTTTMRADRGYFIRKDNLYRGEGDVQVHNLEKNQKLSSEELFWDPNTKKIYTDKFVTIQEQETLINGTGMEADEGFNEYKLFKVTNSRMLLPGEGF</sequence>
<dbReference type="EMBL" id="AWXR01000007">
    <property type="protein sequence ID" value="ERM84027.1"/>
    <property type="molecule type" value="Genomic_DNA"/>
</dbReference>
<evidence type="ECO:0000313" key="1">
    <source>
        <dbReference type="EMBL" id="ERM84027.1"/>
    </source>
</evidence>
<gene>
    <name evidence="1" type="ORF">P872_00535</name>
</gene>
<accession>U5C749</accession>
<keyword evidence="2" id="KW-1185">Reference proteome</keyword>
<dbReference type="GO" id="GO:0005886">
    <property type="term" value="C:plasma membrane"/>
    <property type="evidence" value="ECO:0007669"/>
    <property type="project" value="InterPro"/>
</dbReference>
<dbReference type="NCBIfam" id="TIGR04409">
    <property type="entry name" value="LptC_YrbK"/>
    <property type="match status" value="1"/>
</dbReference>
<dbReference type="InterPro" id="IPR010664">
    <property type="entry name" value="LipoPS_assembly_LptC-rel"/>
</dbReference>
<dbReference type="AlphaFoldDB" id="U5C749"/>
<evidence type="ECO:0008006" key="3">
    <source>
        <dbReference type="Google" id="ProtNLM"/>
    </source>
</evidence>
<dbReference type="Proteomes" id="UP000016843">
    <property type="component" value="Unassembled WGS sequence"/>
</dbReference>
<dbReference type="PATRIC" id="fig|1123057.7.peg.933"/>
<dbReference type="InterPro" id="IPR026265">
    <property type="entry name" value="LptC"/>
</dbReference>
<organism evidence="1 2">
    <name type="scientific">Rhodonellum psychrophilum GCM71 = DSM 17998</name>
    <dbReference type="NCBI Taxonomy" id="1123057"/>
    <lineage>
        <taxon>Bacteria</taxon>
        <taxon>Pseudomonadati</taxon>
        <taxon>Bacteroidota</taxon>
        <taxon>Cytophagia</taxon>
        <taxon>Cytophagales</taxon>
        <taxon>Cytophagaceae</taxon>
        <taxon>Rhodonellum</taxon>
    </lineage>
</organism>
<dbReference type="Pfam" id="PF06835">
    <property type="entry name" value="LptC"/>
    <property type="match status" value="1"/>
</dbReference>
<dbReference type="GO" id="GO:0015221">
    <property type="term" value="F:lipopolysaccharide transmembrane transporter activity"/>
    <property type="evidence" value="ECO:0007669"/>
    <property type="project" value="InterPro"/>
</dbReference>
<proteinExistence type="predicted"/>
<dbReference type="Gene3D" id="2.60.450.10">
    <property type="entry name" value="Lipopolysaccharide (LPS) transport protein A like domain"/>
    <property type="match status" value="1"/>
</dbReference>
<evidence type="ECO:0000313" key="2">
    <source>
        <dbReference type="Proteomes" id="UP000016843"/>
    </source>
</evidence>
<dbReference type="eggNOG" id="COG3117">
    <property type="taxonomic scope" value="Bacteria"/>
</dbReference>
<reference evidence="1 2" key="1">
    <citation type="journal article" date="2013" name="Genome Announc.">
        <title>Draft Genome Sequence of the Psychrophilic and Alkaliphilic Rhodonellum psychrophilum Strain GCM71T.</title>
        <authorList>
            <person name="Hauptmann A.L."/>
            <person name="Glaring M.A."/>
            <person name="Hallin P.F."/>
            <person name="Prieme A."/>
            <person name="Stougaard P."/>
        </authorList>
    </citation>
    <scope>NUCLEOTIDE SEQUENCE [LARGE SCALE GENOMIC DNA]</scope>
    <source>
        <strain evidence="1 2">GCM71</strain>
    </source>
</reference>
<comment type="caution">
    <text evidence="1">The sequence shown here is derived from an EMBL/GenBank/DDBJ whole genome shotgun (WGS) entry which is preliminary data.</text>
</comment>
<protein>
    <recommendedName>
        <fullName evidence="3">LPS export ABC transporter periplasmic protein LptC</fullName>
    </recommendedName>
</protein>